<dbReference type="InterPro" id="IPR024300">
    <property type="entry name" value="SipL_SPOCS_dom"/>
</dbReference>
<gene>
    <name evidence="3" type="ORF">IAG03_00335</name>
</gene>
<feature type="domain" description="SipL SPOCS" evidence="2">
    <location>
        <begin position="37"/>
        <end position="116"/>
    </location>
</feature>
<dbReference type="AlphaFoldDB" id="A0A926D8R2"/>
<dbReference type="RefSeq" id="WP_249317656.1">
    <property type="nucleotide sequence ID" value="NZ_JACRSN010000001.1"/>
</dbReference>
<dbReference type="Proteomes" id="UP000651482">
    <property type="component" value="Unassembled WGS sequence"/>
</dbReference>
<dbReference type="EMBL" id="JACRSN010000001">
    <property type="protein sequence ID" value="MBC8532470.1"/>
    <property type="molecule type" value="Genomic_DNA"/>
</dbReference>
<dbReference type="CDD" id="cd00118">
    <property type="entry name" value="LysM"/>
    <property type="match status" value="1"/>
</dbReference>
<evidence type="ECO:0000259" key="1">
    <source>
        <dbReference type="Pfam" id="PF01476"/>
    </source>
</evidence>
<sequence length="512" mass="56289">MDCKLSRGLLPTQELVFDGCEEKPVDLDFSLPDYCPDIQRILKCQVYPVITVRSVIGDRLEVEGRATVRVLYLDAGGTSVRNCEKTEPFSASIALRKTPESPIALVRTRMEYINCRAVSPRRLDIHGAFSVCARVFDAVKYEYYCGVEGEALEEKTETLHASRLAAYAQQPFVVGEVLEIGNGKPPAEAVLRVQADALLQDYKIVSGKIILKGEVQLKLLYAAGIDTVSLESMEYAIPFSETIDCEGITEDALCDIRLAVSETDIQIRSDSSGENMLLEAEARVIATVSAFEQAEITVVTDAYSTQYETALSYRPVSLRLVADVMRESAIQKITLNLGDTELVKITDIWNEIVNVQSEVENGKLLCRGKMNLCILAVNTAGKPVYFERMAEILYTKERAGLPETAICDTDAAVTNIGYRISGTSELEIKAELQLEIQIAVNVSGRELESVYEDEGRPRNDGQKAALTIYYAMTGESLWDIARTYCTSVAAIQAENGMTSAIAESGGMLLIPS</sequence>
<dbReference type="SUPFAM" id="SSF54106">
    <property type="entry name" value="LysM domain"/>
    <property type="match status" value="1"/>
</dbReference>
<protein>
    <submittedName>
        <fullName evidence="3">DUF3794 domain-containing protein</fullName>
    </submittedName>
</protein>
<dbReference type="InterPro" id="IPR018392">
    <property type="entry name" value="LysM"/>
</dbReference>
<dbReference type="Pfam" id="PF12673">
    <property type="entry name" value="SipL"/>
    <property type="match status" value="2"/>
</dbReference>
<feature type="domain" description="LysM" evidence="1">
    <location>
        <begin position="474"/>
        <end position="511"/>
    </location>
</feature>
<dbReference type="InterPro" id="IPR036779">
    <property type="entry name" value="LysM_dom_sf"/>
</dbReference>
<name>A0A926D8R2_9FIRM</name>
<reference evidence="3" key="1">
    <citation type="submission" date="2020-08" db="EMBL/GenBank/DDBJ databases">
        <title>Genome public.</title>
        <authorList>
            <person name="Liu C."/>
            <person name="Sun Q."/>
        </authorList>
    </citation>
    <scope>NUCLEOTIDE SEQUENCE</scope>
    <source>
        <strain evidence="3">NSJ-40</strain>
    </source>
</reference>
<dbReference type="Pfam" id="PF01476">
    <property type="entry name" value="LysM"/>
    <property type="match status" value="1"/>
</dbReference>
<proteinExistence type="predicted"/>
<evidence type="ECO:0000313" key="3">
    <source>
        <dbReference type="EMBL" id="MBC8532470.1"/>
    </source>
</evidence>
<evidence type="ECO:0000313" key="4">
    <source>
        <dbReference type="Proteomes" id="UP000651482"/>
    </source>
</evidence>
<accession>A0A926D8R2</accession>
<organism evidence="3 4">
    <name type="scientific">Yeguia hominis</name>
    <dbReference type="NCBI Taxonomy" id="2763662"/>
    <lineage>
        <taxon>Bacteria</taxon>
        <taxon>Bacillati</taxon>
        <taxon>Bacillota</taxon>
        <taxon>Clostridia</taxon>
        <taxon>Eubacteriales</taxon>
        <taxon>Yeguiaceae</taxon>
        <taxon>Yeguia</taxon>
    </lineage>
</organism>
<dbReference type="Gene3D" id="3.10.350.10">
    <property type="entry name" value="LysM domain"/>
    <property type="match status" value="1"/>
</dbReference>
<feature type="domain" description="SipL SPOCS" evidence="2">
    <location>
        <begin position="188"/>
        <end position="267"/>
    </location>
</feature>
<keyword evidence="4" id="KW-1185">Reference proteome</keyword>
<evidence type="ECO:0000259" key="2">
    <source>
        <dbReference type="Pfam" id="PF12673"/>
    </source>
</evidence>
<comment type="caution">
    <text evidence="3">The sequence shown here is derived from an EMBL/GenBank/DDBJ whole genome shotgun (WGS) entry which is preliminary data.</text>
</comment>